<evidence type="ECO:0008006" key="4">
    <source>
        <dbReference type="Google" id="ProtNLM"/>
    </source>
</evidence>
<keyword evidence="1" id="KW-0732">Signal</keyword>
<comment type="caution">
    <text evidence="2">The sequence shown here is derived from an EMBL/GenBank/DDBJ whole genome shotgun (WGS) entry which is preliminary data.</text>
</comment>
<evidence type="ECO:0000313" key="2">
    <source>
        <dbReference type="EMBL" id="MEQ2299053.1"/>
    </source>
</evidence>
<feature type="chain" id="PRO_5045963915" description="Secreted protein" evidence="1">
    <location>
        <begin position="24"/>
        <end position="104"/>
    </location>
</feature>
<gene>
    <name evidence="2" type="ORF">AMECASPLE_011620</name>
</gene>
<sequence>MPLKCAFIFHLFLFSSRFSQVNHFSTDSGCVGDGRSAALDLGLLSCFLDSASSPFQGHVVLGCRLRRCINSDTLVFQSGSPFQGPAPRAINHACLIEEGRGPGQ</sequence>
<dbReference type="Proteomes" id="UP001469553">
    <property type="component" value="Unassembled WGS sequence"/>
</dbReference>
<name>A0ABV0YYQ5_9TELE</name>
<feature type="signal peptide" evidence="1">
    <location>
        <begin position="1"/>
        <end position="23"/>
    </location>
</feature>
<organism evidence="2 3">
    <name type="scientific">Ameca splendens</name>
    <dbReference type="NCBI Taxonomy" id="208324"/>
    <lineage>
        <taxon>Eukaryota</taxon>
        <taxon>Metazoa</taxon>
        <taxon>Chordata</taxon>
        <taxon>Craniata</taxon>
        <taxon>Vertebrata</taxon>
        <taxon>Euteleostomi</taxon>
        <taxon>Actinopterygii</taxon>
        <taxon>Neopterygii</taxon>
        <taxon>Teleostei</taxon>
        <taxon>Neoteleostei</taxon>
        <taxon>Acanthomorphata</taxon>
        <taxon>Ovalentaria</taxon>
        <taxon>Atherinomorphae</taxon>
        <taxon>Cyprinodontiformes</taxon>
        <taxon>Goodeidae</taxon>
        <taxon>Ameca</taxon>
    </lineage>
</organism>
<protein>
    <recommendedName>
        <fullName evidence="4">Secreted protein</fullName>
    </recommendedName>
</protein>
<evidence type="ECO:0000313" key="3">
    <source>
        <dbReference type="Proteomes" id="UP001469553"/>
    </source>
</evidence>
<evidence type="ECO:0000256" key="1">
    <source>
        <dbReference type="SAM" id="SignalP"/>
    </source>
</evidence>
<dbReference type="EMBL" id="JAHRIP010047729">
    <property type="protein sequence ID" value="MEQ2299053.1"/>
    <property type="molecule type" value="Genomic_DNA"/>
</dbReference>
<keyword evidence="3" id="KW-1185">Reference proteome</keyword>
<accession>A0ABV0YYQ5</accession>
<reference evidence="2 3" key="1">
    <citation type="submission" date="2021-06" db="EMBL/GenBank/DDBJ databases">
        <authorList>
            <person name="Palmer J.M."/>
        </authorList>
    </citation>
    <scope>NUCLEOTIDE SEQUENCE [LARGE SCALE GENOMIC DNA]</scope>
    <source>
        <strain evidence="2 3">AS_MEX2019</strain>
        <tissue evidence="2">Muscle</tissue>
    </source>
</reference>
<proteinExistence type="predicted"/>